<dbReference type="Proteomes" id="UP000789702">
    <property type="component" value="Unassembled WGS sequence"/>
</dbReference>
<evidence type="ECO:0000313" key="2">
    <source>
        <dbReference type="Proteomes" id="UP000789702"/>
    </source>
</evidence>
<dbReference type="EMBL" id="CAJVPU010005527">
    <property type="protein sequence ID" value="CAG8548862.1"/>
    <property type="molecule type" value="Genomic_DNA"/>
</dbReference>
<accession>A0ACA9LSS8</accession>
<gene>
    <name evidence="1" type="ORF">DHETER_LOCUS5134</name>
</gene>
<keyword evidence="2" id="KW-1185">Reference proteome</keyword>
<proteinExistence type="predicted"/>
<comment type="caution">
    <text evidence="1">The sequence shown here is derived from an EMBL/GenBank/DDBJ whole genome shotgun (WGS) entry which is preliminary data.</text>
</comment>
<protein>
    <submittedName>
        <fullName evidence="1">4061_t:CDS:1</fullName>
    </submittedName>
</protein>
<reference evidence="1" key="1">
    <citation type="submission" date="2021-06" db="EMBL/GenBank/DDBJ databases">
        <authorList>
            <person name="Kallberg Y."/>
            <person name="Tangrot J."/>
            <person name="Rosling A."/>
        </authorList>
    </citation>
    <scope>NUCLEOTIDE SEQUENCE</scope>
    <source>
        <strain evidence="1">IL203A</strain>
    </source>
</reference>
<evidence type="ECO:0000313" key="1">
    <source>
        <dbReference type="EMBL" id="CAG8548862.1"/>
    </source>
</evidence>
<sequence length="590" mass="68548">MSLIFLKFSSILILLIFPNFVNSLWPLPQYWSKGTSLLRVYPTFTVKYDPKILNSYTDQLIESAKNRLQILLKKEKYFSPNVKFQIPEDGDDSILTLSSIKIEITDNLKKDQDDSEEEYIDWTYNKEMSEGIPLGTDESYELIIPEKKNDDEKELIAYLKAPTVYGILHGLTTFSQLLYHNRNYEGLFLPFAPHHIDDFPKFMHRGLLLDTSRNYYPIKEILKTLDVMSWNKMNVFHWHIVDSTSWPVVSEKYPELSEKGAYDPKKMIYTKRDIRIVDEYARARGIRVIPEFDMPGHTYAIAASMPEIMTCIDMYPDWNKYSAEPPSGQLNPAIPETYTFLNELVPEIASYFTDKFYHTGGDEVNINCWETLAQQDDLTTESLIDKFVTNLYTILKNEGKVPMTWQEMITEHNLELPKDTVVQVWTDHTMVKKVVEKGYRVVTGSGDYWYLDCGHGGWLGNDVEGKSWCDPYKTWQRIYSYNPIKGLSDEEAKFVIGGEVLLWSEQSDPTNYEQQLWPRSSAAAEVLWSGIEDVDGNRRVPDNDALQRLNDWRFRMVERGIKAEPLQPLWCVLTGRCDKAVTTEEINKET</sequence>
<name>A0ACA9LSS8_9GLOM</name>
<organism evidence="1 2">
    <name type="scientific">Dentiscutata heterogama</name>
    <dbReference type="NCBI Taxonomy" id="1316150"/>
    <lineage>
        <taxon>Eukaryota</taxon>
        <taxon>Fungi</taxon>
        <taxon>Fungi incertae sedis</taxon>
        <taxon>Mucoromycota</taxon>
        <taxon>Glomeromycotina</taxon>
        <taxon>Glomeromycetes</taxon>
        <taxon>Diversisporales</taxon>
        <taxon>Gigasporaceae</taxon>
        <taxon>Dentiscutata</taxon>
    </lineage>
</organism>